<evidence type="ECO:0000256" key="1">
    <source>
        <dbReference type="ARBA" id="ARBA00022630"/>
    </source>
</evidence>
<evidence type="ECO:0000313" key="4">
    <source>
        <dbReference type="EMBL" id="MST72365.1"/>
    </source>
</evidence>
<dbReference type="InterPro" id="IPR051796">
    <property type="entry name" value="ISF_SsuE-like"/>
</dbReference>
<dbReference type="Proteomes" id="UP000469325">
    <property type="component" value="Unassembled WGS sequence"/>
</dbReference>
<dbReference type="RefSeq" id="WP_154434355.1">
    <property type="nucleotide sequence ID" value="NZ_VUNC01000002.1"/>
</dbReference>
<dbReference type="PANTHER" id="PTHR43278">
    <property type="entry name" value="NAD(P)H-DEPENDENT FMN-CONTAINING OXIDOREDUCTASE YWQN-RELATED"/>
    <property type="match status" value="1"/>
</dbReference>
<dbReference type="AlphaFoldDB" id="A0A6N7XQL3"/>
<sequence length="180" mass="19892">MAKRVLVVETSPRVRGNSNRMAEEFARGAREAGNDVDVISLAGRKVSFCTGCWGCKDSHRCVIHDDADEIVQRIRHSDVVAFATPIYYYEMCGQMKVLLDRANALYFAPDNRFRDVYLLTTAESEKPDAADNAINVLRGWISCFEQARLAGSLLIGGTTTDGSIEGRPELEECAKLGRAV</sequence>
<keyword evidence="2" id="KW-0288">FMN</keyword>
<reference evidence="4 5" key="1">
    <citation type="submission" date="2019-08" db="EMBL/GenBank/DDBJ databases">
        <title>In-depth cultivation of the pig gut microbiome towards novel bacterial diversity and tailored functional studies.</title>
        <authorList>
            <person name="Wylensek D."/>
            <person name="Hitch T.C.A."/>
            <person name="Clavel T."/>
        </authorList>
    </citation>
    <scope>NUCLEOTIDE SEQUENCE [LARGE SCALE GENOMIC DNA]</scope>
    <source>
        <strain evidence="4 5">CA-Schmier-601-WT-1</strain>
    </source>
</reference>
<dbReference type="GO" id="GO:0016491">
    <property type="term" value="F:oxidoreductase activity"/>
    <property type="evidence" value="ECO:0007669"/>
    <property type="project" value="InterPro"/>
</dbReference>
<accession>A0A6N7XQL3</accession>
<evidence type="ECO:0000313" key="5">
    <source>
        <dbReference type="Proteomes" id="UP000469325"/>
    </source>
</evidence>
<protein>
    <submittedName>
        <fullName evidence="4">Flavodoxin family protein</fullName>
    </submittedName>
</protein>
<dbReference type="Gene3D" id="3.40.50.360">
    <property type="match status" value="1"/>
</dbReference>
<dbReference type="PANTHER" id="PTHR43278:SF2">
    <property type="entry name" value="IRON-SULFUR FLAVOPROTEIN"/>
    <property type="match status" value="1"/>
</dbReference>
<dbReference type="SUPFAM" id="SSF52218">
    <property type="entry name" value="Flavoproteins"/>
    <property type="match status" value="1"/>
</dbReference>
<evidence type="ECO:0000259" key="3">
    <source>
        <dbReference type="Pfam" id="PF03358"/>
    </source>
</evidence>
<comment type="caution">
    <text evidence="4">The sequence shown here is derived from an EMBL/GenBank/DDBJ whole genome shotgun (WGS) entry which is preliminary data.</text>
</comment>
<name>A0A6N7XQL3_9ACTN</name>
<feature type="domain" description="NADPH-dependent FMN reductase-like" evidence="3">
    <location>
        <begin position="4"/>
        <end position="142"/>
    </location>
</feature>
<organism evidence="4 5">
    <name type="scientific">Olsenella porci</name>
    <dbReference type="NCBI Taxonomy" id="2652279"/>
    <lineage>
        <taxon>Bacteria</taxon>
        <taxon>Bacillati</taxon>
        <taxon>Actinomycetota</taxon>
        <taxon>Coriobacteriia</taxon>
        <taxon>Coriobacteriales</taxon>
        <taxon>Atopobiaceae</taxon>
        <taxon>Olsenella</taxon>
    </lineage>
</organism>
<evidence type="ECO:0000256" key="2">
    <source>
        <dbReference type="ARBA" id="ARBA00022643"/>
    </source>
</evidence>
<keyword evidence="1" id="KW-0285">Flavoprotein</keyword>
<dbReference type="InterPro" id="IPR005025">
    <property type="entry name" value="FMN_Rdtase-like_dom"/>
</dbReference>
<dbReference type="Pfam" id="PF03358">
    <property type="entry name" value="FMN_red"/>
    <property type="match status" value="1"/>
</dbReference>
<proteinExistence type="predicted"/>
<dbReference type="InterPro" id="IPR029039">
    <property type="entry name" value="Flavoprotein-like_sf"/>
</dbReference>
<dbReference type="EMBL" id="VUNC01000002">
    <property type="protein sequence ID" value="MST72365.1"/>
    <property type="molecule type" value="Genomic_DNA"/>
</dbReference>
<keyword evidence="5" id="KW-1185">Reference proteome</keyword>
<gene>
    <name evidence="4" type="ORF">FYJ68_04480</name>
</gene>